<comment type="pathway">
    <text evidence="1">Lipid metabolism; fatty acid beta-oxidation.</text>
</comment>
<evidence type="ECO:0000256" key="6">
    <source>
        <dbReference type="RuleBase" id="RU003707"/>
    </source>
</evidence>
<dbReference type="FunFam" id="1.10.12.10:FF:000004">
    <property type="entry name" value="Delta3,5-delta2,4-dienoyl-CoA isomerase"/>
    <property type="match status" value="1"/>
</dbReference>
<dbReference type="CDD" id="cd06558">
    <property type="entry name" value="crotonase-like"/>
    <property type="match status" value="1"/>
</dbReference>
<organism evidence="7 8">
    <name type="scientific">Desulfonema ishimotonii</name>
    <dbReference type="NCBI Taxonomy" id="45657"/>
    <lineage>
        <taxon>Bacteria</taxon>
        <taxon>Pseudomonadati</taxon>
        <taxon>Thermodesulfobacteriota</taxon>
        <taxon>Desulfobacteria</taxon>
        <taxon>Desulfobacterales</taxon>
        <taxon>Desulfococcaceae</taxon>
        <taxon>Desulfonema</taxon>
    </lineage>
</organism>
<dbReference type="EMBL" id="BEXT01000001">
    <property type="protein sequence ID" value="GBC61509.1"/>
    <property type="molecule type" value="Genomic_DNA"/>
</dbReference>
<keyword evidence="3" id="KW-0276">Fatty acid metabolism</keyword>
<proteinExistence type="inferred from homology"/>
<evidence type="ECO:0000256" key="2">
    <source>
        <dbReference type="ARBA" id="ARBA00005254"/>
    </source>
</evidence>
<accession>A0A401FX41</accession>
<dbReference type="PROSITE" id="PS00166">
    <property type="entry name" value="ENOYL_COA_HYDRATASE"/>
    <property type="match status" value="1"/>
</dbReference>
<dbReference type="InterPro" id="IPR014748">
    <property type="entry name" value="Enoyl-CoA_hydra_C"/>
</dbReference>
<evidence type="ECO:0000256" key="1">
    <source>
        <dbReference type="ARBA" id="ARBA00005005"/>
    </source>
</evidence>
<name>A0A401FX41_9BACT</name>
<gene>
    <name evidence="7" type="ORF">DENIS_2471</name>
</gene>
<evidence type="ECO:0000256" key="5">
    <source>
        <dbReference type="ARBA" id="ARBA00023235"/>
    </source>
</evidence>
<dbReference type="InterPro" id="IPR018376">
    <property type="entry name" value="Enoyl-CoA_hyd/isom_CS"/>
</dbReference>
<dbReference type="OrthoDB" id="5365311at2"/>
<dbReference type="InterPro" id="IPR029045">
    <property type="entry name" value="ClpP/crotonase-like_dom_sf"/>
</dbReference>
<dbReference type="Proteomes" id="UP000288096">
    <property type="component" value="Unassembled WGS sequence"/>
</dbReference>
<dbReference type="UniPathway" id="UPA00659"/>
<dbReference type="GO" id="GO:0006635">
    <property type="term" value="P:fatty acid beta-oxidation"/>
    <property type="evidence" value="ECO:0007669"/>
    <property type="project" value="UniProtKB-UniPathway"/>
</dbReference>
<keyword evidence="8" id="KW-1185">Reference proteome</keyword>
<dbReference type="NCBIfam" id="NF004794">
    <property type="entry name" value="PRK06142.1"/>
    <property type="match status" value="1"/>
</dbReference>
<dbReference type="Gene3D" id="1.10.12.10">
    <property type="entry name" value="Lyase 2-enoyl-coa Hydratase, Chain A, domain 2"/>
    <property type="match status" value="1"/>
</dbReference>
<protein>
    <submittedName>
        <fullName evidence="7">Enoyl-CoA hydratase</fullName>
    </submittedName>
</protein>
<sequence>MSEYEFYLVEKKPPVAWVWLNRPDKKNAMNPPAWKEAIPIFEDLDADPEIRVVIVAGKGDCFTAGIDLMGMIPALPEMLDNEQKGGVKWRLLPRIQALQETMTCIERCKKPVIAAIHGHCIGAGLDMATACDIRLCASDAVFSLKEAAVGFVADVGVLQRIPLIVGQGIARELAFTAKNFNAERAKEILLVSGVFESKETLFEGAEKMAAEIAENSPLAVQASKDVLNDGVGKSVTDGLRYVASVSTNIIPSADLMEAMTAFAEKRKPIFTGK</sequence>
<evidence type="ECO:0000313" key="7">
    <source>
        <dbReference type="EMBL" id="GBC61509.1"/>
    </source>
</evidence>
<keyword evidence="5" id="KW-0413">Isomerase</keyword>
<dbReference type="InterPro" id="IPR001753">
    <property type="entry name" value="Enoyl-CoA_hydra/iso"/>
</dbReference>
<comment type="caution">
    <text evidence="7">The sequence shown here is derived from an EMBL/GenBank/DDBJ whole genome shotgun (WGS) entry which is preliminary data.</text>
</comment>
<dbReference type="Gene3D" id="3.90.226.10">
    <property type="entry name" value="2-enoyl-CoA Hydratase, Chain A, domain 1"/>
    <property type="match status" value="1"/>
</dbReference>
<evidence type="ECO:0000313" key="8">
    <source>
        <dbReference type="Proteomes" id="UP000288096"/>
    </source>
</evidence>
<dbReference type="GO" id="GO:0016853">
    <property type="term" value="F:isomerase activity"/>
    <property type="evidence" value="ECO:0007669"/>
    <property type="project" value="UniProtKB-KW"/>
</dbReference>
<evidence type="ECO:0000256" key="3">
    <source>
        <dbReference type="ARBA" id="ARBA00022832"/>
    </source>
</evidence>
<reference evidence="8" key="2">
    <citation type="submission" date="2019-01" db="EMBL/GenBank/DDBJ databases">
        <title>Genome sequence of Desulfonema ishimotonii strain Tokyo 01.</title>
        <authorList>
            <person name="Fukui M."/>
        </authorList>
    </citation>
    <scope>NUCLEOTIDE SEQUENCE [LARGE SCALE GENOMIC DNA]</scope>
    <source>
        <strain evidence="8">Tokyo 01</strain>
    </source>
</reference>
<comment type="similarity">
    <text evidence="2 6">Belongs to the enoyl-CoA hydratase/isomerase family.</text>
</comment>
<reference evidence="8" key="1">
    <citation type="submission" date="2017-11" db="EMBL/GenBank/DDBJ databases">
        <authorList>
            <person name="Watanabe M."/>
            <person name="Kojima H."/>
        </authorList>
    </citation>
    <scope>NUCLEOTIDE SEQUENCE [LARGE SCALE GENOMIC DNA]</scope>
    <source>
        <strain evidence="8">Tokyo 01</strain>
    </source>
</reference>
<dbReference type="AlphaFoldDB" id="A0A401FX41"/>
<keyword evidence="4" id="KW-0443">Lipid metabolism</keyword>
<dbReference type="Pfam" id="PF00378">
    <property type="entry name" value="ECH_1"/>
    <property type="match status" value="1"/>
</dbReference>
<dbReference type="RefSeq" id="WP_124328792.1">
    <property type="nucleotide sequence ID" value="NZ_BEXT01000001.1"/>
</dbReference>
<evidence type="ECO:0000256" key="4">
    <source>
        <dbReference type="ARBA" id="ARBA00023098"/>
    </source>
</evidence>
<dbReference type="SUPFAM" id="SSF52096">
    <property type="entry name" value="ClpP/crotonase"/>
    <property type="match status" value="1"/>
</dbReference>
<dbReference type="PANTHER" id="PTHR43149">
    <property type="entry name" value="ENOYL-COA HYDRATASE"/>
    <property type="match status" value="1"/>
</dbReference>
<dbReference type="InterPro" id="IPR045002">
    <property type="entry name" value="Ech1-like"/>
</dbReference>